<keyword evidence="9" id="KW-1185">Reference proteome</keyword>
<evidence type="ECO:0000256" key="5">
    <source>
        <dbReference type="ARBA" id="ARBA00023136"/>
    </source>
</evidence>
<gene>
    <name evidence="8" type="ORF">ISP15_07395</name>
</gene>
<evidence type="ECO:0000313" key="9">
    <source>
        <dbReference type="Proteomes" id="UP001620461"/>
    </source>
</evidence>
<evidence type="ECO:0000256" key="6">
    <source>
        <dbReference type="SAM" id="Phobius"/>
    </source>
</evidence>
<feature type="transmembrane region" description="Helical" evidence="6">
    <location>
        <begin position="12"/>
        <end position="33"/>
    </location>
</feature>
<evidence type="ECO:0000256" key="2">
    <source>
        <dbReference type="ARBA" id="ARBA00022475"/>
    </source>
</evidence>
<keyword evidence="4 6" id="KW-1133">Transmembrane helix</keyword>
<protein>
    <submittedName>
        <fullName evidence="8">MASE1 domain-containing protein</fullName>
    </submittedName>
</protein>
<feature type="domain" description="MASE1" evidence="7">
    <location>
        <begin position="37"/>
        <end position="301"/>
    </location>
</feature>
<proteinExistence type="predicted"/>
<evidence type="ECO:0000256" key="4">
    <source>
        <dbReference type="ARBA" id="ARBA00022989"/>
    </source>
</evidence>
<organism evidence="8 9">
    <name type="scientific">Dyella jejuensis</name>
    <dbReference type="NCBI Taxonomy" id="1432009"/>
    <lineage>
        <taxon>Bacteria</taxon>
        <taxon>Pseudomonadati</taxon>
        <taxon>Pseudomonadota</taxon>
        <taxon>Gammaproteobacteria</taxon>
        <taxon>Lysobacterales</taxon>
        <taxon>Rhodanobacteraceae</taxon>
        <taxon>Dyella</taxon>
    </lineage>
</organism>
<dbReference type="InterPro" id="IPR007895">
    <property type="entry name" value="MASE1"/>
</dbReference>
<evidence type="ECO:0000259" key="7">
    <source>
        <dbReference type="Pfam" id="PF05231"/>
    </source>
</evidence>
<accession>A0ABW8JIT4</accession>
<feature type="transmembrane region" description="Helical" evidence="6">
    <location>
        <begin position="80"/>
        <end position="102"/>
    </location>
</feature>
<comment type="subcellular location">
    <subcellularLocation>
        <location evidence="1">Cell membrane</location>
        <topology evidence="1">Multi-pass membrane protein</topology>
    </subcellularLocation>
</comment>
<feature type="transmembrane region" description="Helical" evidence="6">
    <location>
        <begin position="284"/>
        <end position="302"/>
    </location>
</feature>
<keyword evidence="5 6" id="KW-0472">Membrane</keyword>
<evidence type="ECO:0000256" key="1">
    <source>
        <dbReference type="ARBA" id="ARBA00004651"/>
    </source>
</evidence>
<evidence type="ECO:0000313" key="8">
    <source>
        <dbReference type="EMBL" id="MFK2900156.1"/>
    </source>
</evidence>
<dbReference type="RefSeq" id="WP_404546576.1">
    <property type="nucleotide sequence ID" value="NZ_JADIKJ010000007.1"/>
</dbReference>
<evidence type="ECO:0000256" key="3">
    <source>
        <dbReference type="ARBA" id="ARBA00022692"/>
    </source>
</evidence>
<feature type="transmembrane region" description="Helical" evidence="6">
    <location>
        <begin position="199"/>
        <end position="217"/>
    </location>
</feature>
<sequence length="537" mass="59484">MRKSLGLIAKGACKHAAVAMVYGFGIFLCRQVIFPHYLLFSGVRVATLALTPYRYWPALILGEEIWLVPLTVECWSQFGVLWGLLNLIPATTYVGSFVWLARQHQLLEARKKQVHVGVLLTCALAVSLASTAYNLLLYSVEALPDGYLSIHPYHQMASQWLLGNFIGILTVAPLALALYQASAEYGWKNLLHRAAESRFVFEGIFLVLPVFALLIWLGLTVSHARGAAQICLFLPVVWLALRHGWQGAAWGGTLASLANLALMPEKFASNYVSSFDHHTVQAEVIIAFAISTMLLVGARIGVLNGRAEQERKDVCVALDLARNNLHLGELQLRATSQALEQIRETVRSGYAMMLGRLRHLQPAIDDGGYQRVALVAQDQIYRLADGLHPVTWRERGLPAALREGAVARALDEAGIRYVCDLRGPISLLSMTLHMVIYRVICEAIAEGCQRRDISDIVLHVRSGEVGERRGVAIRVSFGRQPARLAQVKWDELMLRLARSTSSLGIKALQARVATFEGLVSERELPEGRRISCLMLEP</sequence>
<keyword evidence="3 6" id="KW-0812">Transmembrane</keyword>
<dbReference type="EMBL" id="JADIKJ010000007">
    <property type="protein sequence ID" value="MFK2900156.1"/>
    <property type="molecule type" value="Genomic_DNA"/>
</dbReference>
<name>A0ABW8JIT4_9GAMM</name>
<feature type="transmembrane region" description="Helical" evidence="6">
    <location>
        <begin position="114"/>
        <end position="140"/>
    </location>
</feature>
<feature type="transmembrane region" description="Helical" evidence="6">
    <location>
        <begin position="160"/>
        <end position="179"/>
    </location>
</feature>
<keyword evidence="2" id="KW-1003">Cell membrane</keyword>
<dbReference type="Pfam" id="PF05231">
    <property type="entry name" value="MASE1"/>
    <property type="match status" value="1"/>
</dbReference>
<comment type="caution">
    <text evidence="8">The sequence shown here is derived from an EMBL/GenBank/DDBJ whole genome shotgun (WGS) entry which is preliminary data.</text>
</comment>
<dbReference type="Proteomes" id="UP001620461">
    <property type="component" value="Unassembled WGS sequence"/>
</dbReference>
<reference evidence="8 9" key="1">
    <citation type="submission" date="2020-10" db="EMBL/GenBank/DDBJ databases">
        <title>Phylogeny of dyella-like bacteria.</title>
        <authorList>
            <person name="Fu J."/>
        </authorList>
    </citation>
    <scope>NUCLEOTIDE SEQUENCE [LARGE SCALE GENOMIC DNA]</scope>
    <source>
        <strain evidence="8 9">JP1</strain>
    </source>
</reference>